<proteinExistence type="predicted"/>
<dbReference type="PROSITE" id="PS50943">
    <property type="entry name" value="HTH_CROC1"/>
    <property type="match status" value="1"/>
</dbReference>
<dbReference type="AlphaFoldDB" id="A0A7K1U077"/>
<dbReference type="Gene3D" id="1.10.260.40">
    <property type="entry name" value="lambda repressor-like DNA-binding domains"/>
    <property type="match status" value="1"/>
</dbReference>
<dbReference type="Proteomes" id="UP000461730">
    <property type="component" value="Unassembled WGS sequence"/>
</dbReference>
<protein>
    <submittedName>
        <fullName evidence="3">Helix-turn-helix domain-containing protein</fullName>
    </submittedName>
</protein>
<organism evidence="3 4">
    <name type="scientific">Chitinophaga tropicalis</name>
    <dbReference type="NCBI Taxonomy" id="2683588"/>
    <lineage>
        <taxon>Bacteria</taxon>
        <taxon>Pseudomonadati</taxon>
        <taxon>Bacteroidota</taxon>
        <taxon>Chitinophagia</taxon>
        <taxon>Chitinophagales</taxon>
        <taxon>Chitinophagaceae</taxon>
        <taxon>Chitinophaga</taxon>
    </lineage>
</organism>
<evidence type="ECO:0000313" key="4">
    <source>
        <dbReference type="Proteomes" id="UP000461730"/>
    </source>
</evidence>
<sequence>MNQQQEQDFYLQIGNNISAARKAAGLSQEILGDQLSLSRASIVNIEKGRHRLMIHVLVEIAQALKVDLSTLLPAKKVTQDSGKLVAASLSNNIITDQEKVDPETARAVERFVSFLNNK</sequence>
<evidence type="ECO:0000256" key="1">
    <source>
        <dbReference type="ARBA" id="ARBA00023125"/>
    </source>
</evidence>
<comment type="caution">
    <text evidence="3">The sequence shown here is derived from an EMBL/GenBank/DDBJ whole genome shotgun (WGS) entry which is preliminary data.</text>
</comment>
<dbReference type="SUPFAM" id="SSF47413">
    <property type="entry name" value="lambda repressor-like DNA-binding domains"/>
    <property type="match status" value="1"/>
</dbReference>
<dbReference type="Pfam" id="PF01381">
    <property type="entry name" value="HTH_3"/>
    <property type="match status" value="1"/>
</dbReference>
<evidence type="ECO:0000313" key="3">
    <source>
        <dbReference type="EMBL" id="MVT07753.1"/>
    </source>
</evidence>
<keyword evidence="4" id="KW-1185">Reference proteome</keyword>
<dbReference type="InterPro" id="IPR010982">
    <property type="entry name" value="Lambda_DNA-bd_dom_sf"/>
</dbReference>
<name>A0A7K1U077_9BACT</name>
<dbReference type="CDD" id="cd00093">
    <property type="entry name" value="HTH_XRE"/>
    <property type="match status" value="1"/>
</dbReference>
<dbReference type="EMBL" id="WRXN01000001">
    <property type="protein sequence ID" value="MVT07753.1"/>
    <property type="molecule type" value="Genomic_DNA"/>
</dbReference>
<gene>
    <name evidence="3" type="ORF">GO493_05730</name>
</gene>
<reference evidence="3 4" key="1">
    <citation type="submission" date="2019-12" db="EMBL/GenBank/DDBJ databases">
        <title>Chitinophaga sp. strain ysch24 (GDMCC 1.1355), whole genome shotgun sequence.</title>
        <authorList>
            <person name="Zhang X."/>
        </authorList>
    </citation>
    <scope>NUCLEOTIDE SEQUENCE [LARGE SCALE GENOMIC DNA]</scope>
    <source>
        <strain evidence="4">ysch24</strain>
    </source>
</reference>
<dbReference type="GO" id="GO:0003677">
    <property type="term" value="F:DNA binding"/>
    <property type="evidence" value="ECO:0007669"/>
    <property type="project" value="UniProtKB-KW"/>
</dbReference>
<dbReference type="PANTHER" id="PTHR46558:SF4">
    <property type="entry name" value="DNA-BIDING PHAGE PROTEIN"/>
    <property type="match status" value="1"/>
</dbReference>
<feature type="domain" description="HTH cro/C1-type" evidence="2">
    <location>
        <begin position="17"/>
        <end position="71"/>
    </location>
</feature>
<dbReference type="SMART" id="SM00530">
    <property type="entry name" value="HTH_XRE"/>
    <property type="match status" value="1"/>
</dbReference>
<keyword evidence="1" id="KW-0238">DNA-binding</keyword>
<dbReference type="PANTHER" id="PTHR46558">
    <property type="entry name" value="TRACRIPTIONAL REGULATORY PROTEIN-RELATED-RELATED"/>
    <property type="match status" value="1"/>
</dbReference>
<dbReference type="InterPro" id="IPR001387">
    <property type="entry name" value="Cro/C1-type_HTH"/>
</dbReference>
<accession>A0A7K1U077</accession>
<evidence type="ECO:0000259" key="2">
    <source>
        <dbReference type="PROSITE" id="PS50943"/>
    </source>
</evidence>
<dbReference type="RefSeq" id="WP_157305133.1">
    <property type="nucleotide sequence ID" value="NZ_WRXN01000001.1"/>
</dbReference>